<evidence type="ECO:0008006" key="6">
    <source>
        <dbReference type="Google" id="ProtNLM"/>
    </source>
</evidence>
<dbReference type="PROSITE" id="PS50105">
    <property type="entry name" value="SAM_DOMAIN"/>
    <property type="match status" value="1"/>
</dbReference>
<proteinExistence type="predicted"/>
<dbReference type="SUPFAM" id="SSF47769">
    <property type="entry name" value="SAM/Pointed domain"/>
    <property type="match status" value="1"/>
</dbReference>
<dbReference type="Proteomes" id="UP001516023">
    <property type="component" value="Unassembled WGS sequence"/>
</dbReference>
<dbReference type="Pfam" id="PF02214">
    <property type="entry name" value="BTB_2"/>
    <property type="match status" value="1"/>
</dbReference>
<feature type="domain" description="TLDc" evidence="3">
    <location>
        <begin position="172"/>
        <end position="339"/>
    </location>
</feature>
<dbReference type="SMART" id="SM00454">
    <property type="entry name" value="SAM"/>
    <property type="match status" value="1"/>
</dbReference>
<dbReference type="InterPro" id="IPR006571">
    <property type="entry name" value="TLDc_dom"/>
</dbReference>
<dbReference type="InterPro" id="IPR013761">
    <property type="entry name" value="SAM/pointed_sf"/>
</dbReference>
<keyword evidence="5" id="KW-1185">Reference proteome</keyword>
<keyword evidence="1" id="KW-0175">Coiled coil</keyword>
<dbReference type="Gene3D" id="1.10.150.50">
    <property type="entry name" value="Transcription Factor, Ets-1"/>
    <property type="match status" value="1"/>
</dbReference>
<dbReference type="Pfam" id="PF00536">
    <property type="entry name" value="SAM_1"/>
    <property type="match status" value="1"/>
</dbReference>
<comment type="caution">
    <text evidence="4">The sequence shown here is derived from an EMBL/GenBank/DDBJ whole genome shotgun (WGS) entry which is preliminary data.</text>
</comment>
<dbReference type="Pfam" id="PF07534">
    <property type="entry name" value="TLD"/>
    <property type="match status" value="1"/>
</dbReference>
<evidence type="ECO:0000259" key="3">
    <source>
        <dbReference type="PROSITE" id="PS51886"/>
    </source>
</evidence>
<evidence type="ECO:0000256" key="1">
    <source>
        <dbReference type="SAM" id="Coils"/>
    </source>
</evidence>
<dbReference type="PROSITE" id="PS51886">
    <property type="entry name" value="TLDC"/>
    <property type="match status" value="1"/>
</dbReference>
<dbReference type="EMBL" id="JABMIG020000326">
    <property type="protein sequence ID" value="KAL3781122.1"/>
    <property type="molecule type" value="Genomic_DNA"/>
</dbReference>
<dbReference type="PANTHER" id="PTHR23354">
    <property type="entry name" value="NUCLEOLAR PROTEIN 7/ESTROGEN RECEPTOR COACTIVATOR-RELATED"/>
    <property type="match status" value="1"/>
</dbReference>
<reference evidence="4 5" key="1">
    <citation type="journal article" date="2020" name="G3 (Bethesda)">
        <title>Improved Reference Genome for Cyclotella cryptica CCMP332, a Model for Cell Wall Morphogenesis, Salinity Adaptation, and Lipid Production in Diatoms (Bacillariophyta).</title>
        <authorList>
            <person name="Roberts W.R."/>
            <person name="Downey K.M."/>
            <person name="Ruck E.C."/>
            <person name="Traller J.C."/>
            <person name="Alverson A.J."/>
        </authorList>
    </citation>
    <scope>NUCLEOTIDE SEQUENCE [LARGE SCALE GENOMIC DNA]</scope>
    <source>
        <strain evidence="4 5">CCMP332</strain>
    </source>
</reference>
<feature type="coiled-coil region" evidence="1">
    <location>
        <begin position="12"/>
        <end position="46"/>
    </location>
</feature>
<feature type="domain" description="SAM" evidence="2">
    <location>
        <begin position="465"/>
        <end position="530"/>
    </location>
</feature>
<dbReference type="InterPro" id="IPR003131">
    <property type="entry name" value="T1-type_BTB"/>
</dbReference>
<sequence>MEKLTAANDSLKAAHDARERDYKAEIDELDKEEQRLIDGLKKLDQDKLDVAEANGDVDVADSDLVEINAGGKVIAAVRSTLTQYKGTRLEALFAGRWDKKIQRDSACKIFLDVNPVCFQAIVDFLNEVKISTNENPAAPPSVEAEYQNILMHQLELFGLADIVFPVELPDSYIIGKKNYAKLIHDWLREVQSDGNLTLLYRSSRDGQSHSTFHSRCDNQGATLTVVETAEGHIIGGYSDVNWPSGHYSGQYVASDKAFLFSVLPTGDFAPSKMKLTGRNNASAIYNHASYGPTFGGGHDLRVQDACLYLNIGNTYQPAPSKIAGYRTFTIKELEVFRLTPKANFAKKLKVSRDGIGAPNNETPSPRKVQNFSCSINKAINEKWATLAEVKSELTVLKESFRDEEKFIKFFSSGKDKDIIPLNVCGTAMTTTRQTLQVFKDSVLASKILIAEPDDSSTNQKPVKEWNSEDVVAWLNSIKGLSSSIVKSFEEDEVTGQELLALEKEDLVEFGVTKKGTIAYLFAEIKRLARAQGQNVVLIEHSPYCFGKIIDHLRLESMFVKGLVDHKPEVPIVRASEKSRFEKVVKHYFPGESSKFLLEN</sequence>
<name>A0ABD3NZC2_9STRA</name>
<dbReference type="InterPro" id="IPR001660">
    <property type="entry name" value="SAM"/>
</dbReference>
<dbReference type="InterPro" id="IPR011333">
    <property type="entry name" value="SKP1/BTB/POZ_sf"/>
</dbReference>
<dbReference type="AlphaFoldDB" id="A0ABD3NZC2"/>
<accession>A0ABD3NZC2</accession>
<protein>
    <recommendedName>
        <fullName evidence="6">TLDc domain-containing protein</fullName>
    </recommendedName>
</protein>
<evidence type="ECO:0000259" key="2">
    <source>
        <dbReference type="PROSITE" id="PS50105"/>
    </source>
</evidence>
<gene>
    <name evidence="4" type="ORF">HJC23_001429</name>
</gene>
<dbReference type="Gene3D" id="3.30.710.10">
    <property type="entry name" value="Potassium Channel Kv1.1, Chain A"/>
    <property type="match status" value="2"/>
</dbReference>
<evidence type="ECO:0000313" key="4">
    <source>
        <dbReference type="EMBL" id="KAL3781122.1"/>
    </source>
</evidence>
<dbReference type="SUPFAM" id="SSF54695">
    <property type="entry name" value="POZ domain"/>
    <property type="match status" value="1"/>
</dbReference>
<dbReference type="SMART" id="SM00584">
    <property type="entry name" value="TLDc"/>
    <property type="match status" value="1"/>
</dbReference>
<evidence type="ECO:0000313" key="5">
    <source>
        <dbReference type="Proteomes" id="UP001516023"/>
    </source>
</evidence>
<organism evidence="4 5">
    <name type="scientific">Cyclotella cryptica</name>
    <dbReference type="NCBI Taxonomy" id="29204"/>
    <lineage>
        <taxon>Eukaryota</taxon>
        <taxon>Sar</taxon>
        <taxon>Stramenopiles</taxon>
        <taxon>Ochrophyta</taxon>
        <taxon>Bacillariophyta</taxon>
        <taxon>Coscinodiscophyceae</taxon>
        <taxon>Thalassiosirophycidae</taxon>
        <taxon>Stephanodiscales</taxon>
        <taxon>Stephanodiscaceae</taxon>
        <taxon>Cyclotella</taxon>
    </lineage>
</organism>